<gene>
    <name evidence="8" type="ORF">H3H45_06150</name>
</gene>
<evidence type="ECO:0000256" key="3">
    <source>
        <dbReference type="ARBA" id="ARBA00022723"/>
    </source>
</evidence>
<dbReference type="Pfam" id="PF01322">
    <property type="entry name" value="Cytochrom_C_2"/>
    <property type="match status" value="1"/>
</dbReference>
<dbReference type="InterPro" id="IPR012127">
    <property type="entry name" value="Cyt_c_prime"/>
</dbReference>
<comment type="PTM">
    <text evidence="7">Binds 1 heme group per subunit.</text>
</comment>
<dbReference type="SUPFAM" id="SSF47175">
    <property type="entry name" value="Cytochromes"/>
    <property type="match status" value="1"/>
</dbReference>
<organism evidence="8 9">
    <name type="scientific">Aquipseudomonas guryensis</name>
    <dbReference type="NCBI Taxonomy" id="2759165"/>
    <lineage>
        <taxon>Bacteria</taxon>
        <taxon>Pseudomonadati</taxon>
        <taxon>Pseudomonadota</taxon>
        <taxon>Gammaproteobacteria</taxon>
        <taxon>Pseudomonadales</taxon>
        <taxon>Pseudomonadaceae</taxon>
        <taxon>Aquipseudomonas</taxon>
    </lineage>
</organism>
<accession>A0A7W4H2Q1</accession>
<feature type="binding site" description="axial binding residue" evidence="6">
    <location>
        <position position="142"/>
    </location>
    <ligand>
        <name>heme c</name>
        <dbReference type="ChEBI" id="CHEBI:61717"/>
    </ligand>
    <ligandPart>
        <name>Fe</name>
        <dbReference type="ChEBI" id="CHEBI:18248"/>
    </ligandPart>
</feature>
<evidence type="ECO:0000256" key="6">
    <source>
        <dbReference type="PIRSR" id="PIRSR000027-1"/>
    </source>
</evidence>
<keyword evidence="3 6" id="KW-0479">Metal-binding</keyword>
<keyword evidence="1" id="KW-0813">Transport</keyword>
<dbReference type="Gene3D" id="1.20.120.10">
    <property type="entry name" value="Cytochrome c/b562"/>
    <property type="match status" value="1"/>
</dbReference>
<dbReference type="RefSeq" id="WP_182832827.1">
    <property type="nucleotide sequence ID" value="NZ_JACJFN010000001.1"/>
</dbReference>
<dbReference type="GO" id="GO:0022900">
    <property type="term" value="P:electron transport chain"/>
    <property type="evidence" value="ECO:0007669"/>
    <property type="project" value="InterPro"/>
</dbReference>
<dbReference type="EMBL" id="JACJFN010000001">
    <property type="protein sequence ID" value="MBB1518816.1"/>
    <property type="molecule type" value="Genomic_DNA"/>
</dbReference>
<dbReference type="Proteomes" id="UP000581189">
    <property type="component" value="Unassembled WGS sequence"/>
</dbReference>
<keyword evidence="5 6" id="KW-0408">Iron</keyword>
<keyword evidence="9" id="KW-1185">Reference proteome</keyword>
<evidence type="ECO:0000256" key="5">
    <source>
        <dbReference type="ARBA" id="ARBA00023004"/>
    </source>
</evidence>
<feature type="binding site" description="covalent" evidence="7">
    <location>
        <position position="141"/>
    </location>
    <ligand>
        <name>heme c</name>
        <dbReference type="ChEBI" id="CHEBI:61717"/>
    </ligand>
</feature>
<keyword evidence="4" id="KW-0249">Electron transport</keyword>
<dbReference type="PIRSF" id="PIRSF000027">
    <property type="entry name" value="Cytc_c_prime"/>
    <property type="match status" value="1"/>
</dbReference>
<dbReference type="InterPro" id="IPR010980">
    <property type="entry name" value="Cyt_c/b562"/>
</dbReference>
<evidence type="ECO:0000256" key="2">
    <source>
        <dbReference type="ARBA" id="ARBA00022617"/>
    </source>
</evidence>
<dbReference type="GO" id="GO:0020037">
    <property type="term" value="F:heme binding"/>
    <property type="evidence" value="ECO:0007669"/>
    <property type="project" value="InterPro"/>
</dbReference>
<dbReference type="GO" id="GO:0042597">
    <property type="term" value="C:periplasmic space"/>
    <property type="evidence" value="ECO:0007669"/>
    <property type="project" value="InterPro"/>
</dbReference>
<evidence type="ECO:0000256" key="4">
    <source>
        <dbReference type="ARBA" id="ARBA00022982"/>
    </source>
</evidence>
<dbReference type="PROSITE" id="PS51009">
    <property type="entry name" value="CYTCII"/>
    <property type="match status" value="1"/>
</dbReference>
<feature type="binding site" description="covalent" evidence="7">
    <location>
        <position position="138"/>
    </location>
    <ligand>
        <name>heme c</name>
        <dbReference type="ChEBI" id="CHEBI:61717"/>
    </ligand>
</feature>
<evidence type="ECO:0000256" key="1">
    <source>
        <dbReference type="ARBA" id="ARBA00022448"/>
    </source>
</evidence>
<dbReference type="AlphaFoldDB" id="A0A7W4H2Q1"/>
<name>A0A7W4H2Q1_9GAMM</name>
<reference evidence="8 9" key="1">
    <citation type="submission" date="2020-08" db="EMBL/GenBank/DDBJ databases">
        <authorList>
            <person name="Kim C.M."/>
        </authorList>
    </citation>
    <scope>NUCLEOTIDE SEQUENCE [LARGE SCALE GENOMIC DNA]</scope>
    <source>
        <strain evidence="8 9">SR9</strain>
    </source>
</reference>
<sequence>MKAQSLLLLCVCALLVACGGVDPDSPQGKRQTLFKQMLKTSEDLGGMLRGRLAFDAPRFAQGAQQLDELSRQPWQHFPQIAESERSSAKPEVWQEQQRFQQLARELEAATAALRTASTQQPLTAQTVAPLVQRVEDSCETCHKAFRAY</sequence>
<comment type="caution">
    <text evidence="8">The sequence shown here is derived from an EMBL/GenBank/DDBJ whole genome shotgun (WGS) entry which is preliminary data.</text>
</comment>
<evidence type="ECO:0000256" key="7">
    <source>
        <dbReference type="PIRSR" id="PIRSR000027-2"/>
    </source>
</evidence>
<evidence type="ECO:0000313" key="9">
    <source>
        <dbReference type="Proteomes" id="UP000581189"/>
    </source>
</evidence>
<evidence type="ECO:0000313" key="8">
    <source>
        <dbReference type="EMBL" id="MBB1518816.1"/>
    </source>
</evidence>
<dbReference type="PROSITE" id="PS51257">
    <property type="entry name" value="PROKAR_LIPOPROTEIN"/>
    <property type="match status" value="1"/>
</dbReference>
<dbReference type="InterPro" id="IPR002321">
    <property type="entry name" value="Cyt_c_II"/>
</dbReference>
<dbReference type="GO" id="GO:0009055">
    <property type="term" value="F:electron transfer activity"/>
    <property type="evidence" value="ECO:0007669"/>
    <property type="project" value="InterPro"/>
</dbReference>
<proteinExistence type="predicted"/>
<keyword evidence="2 7" id="KW-0349">Heme</keyword>
<protein>
    <submittedName>
        <fullName evidence="8">Cytochrome c</fullName>
    </submittedName>
</protein>
<dbReference type="GO" id="GO:0005506">
    <property type="term" value="F:iron ion binding"/>
    <property type="evidence" value="ECO:0007669"/>
    <property type="project" value="InterPro"/>
</dbReference>